<proteinExistence type="predicted"/>
<comment type="caution">
    <text evidence="7">The sequence shown here is derived from an EMBL/GenBank/DDBJ whole genome shotgun (WGS) entry which is preliminary data.</text>
</comment>
<evidence type="ECO:0000256" key="2">
    <source>
        <dbReference type="ARBA" id="ARBA00012587"/>
    </source>
</evidence>
<dbReference type="EC" id="4.2.2.n1" evidence="2"/>
<protein>
    <recommendedName>
        <fullName evidence="2">peptidoglycan lytic exotransglycosylase</fullName>
        <ecNumber evidence="2">4.2.2.n1</ecNumber>
    </recommendedName>
    <alternativeName>
        <fullName evidence="5">Murein hydrolase A</fullName>
    </alternativeName>
</protein>
<dbReference type="SMART" id="SM00925">
    <property type="entry name" value="MltA"/>
    <property type="match status" value="1"/>
</dbReference>
<keyword evidence="4" id="KW-0961">Cell wall biogenesis/degradation</keyword>
<feature type="domain" description="Lytic transglycosylase MltA" evidence="6">
    <location>
        <begin position="138"/>
        <end position="295"/>
    </location>
</feature>
<dbReference type="Pfam" id="PF03562">
    <property type="entry name" value="MltA"/>
    <property type="match status" value="1"/>
</dbReference>
<evidence type="ECO:0000256" key="1">
    <source>
        <dbReference type="ARBA" id="ARBA00001420"/>
    </source>
</evidence>
<dbReference type="Pfam" id="PF06725">
    <property type="entry name" value="3D"/>
    <property type="match status" value="1"/>
</dbReference>
<comment type="catalytic activity">
    <reaction evidence="1">
        <text>Exolytic cleavage of the (1-&gt;4)-beta-glycosidic linkage between N-acetylmuramic acid (MurNAc) and N-acetylglucosamine (GlcNAc) residues in peptidoglycan, from either the reducing or the non-reducing ends of the peptidoglycan chains, with concomitant formation of a 1,6-anhydrobond in the MurNAc residue.</text>
        <dbReference type="EC" id="4.2.2.n1"/>
    </reaction>
</comment>
<evidence type="ECO:0000313" key="7">
    <source>
        <dbReference type="EMBL" id="MEK0082710.1"/>
    </source>
</evidence>
<dbReference type="RefSeq" id="WP_418158554.1">
    <property type="nucleotide sequence ID" value="NZ_JBBLZC010000004.1"/>
</dbReference>
<dbReference type="InterPro" id="IPR036908">
    <property type="entry name" value="RlpA-like_sf"/>
</dbReference>
<dbReference type="CDD" id="cd14485">
    <property type="entry name" value="mltA_like_LT_A"/>
    <property type="match status" value="1"/>
</dbReference>
<evidence type="ECO:0000259" key="6">
    <source>
        <dbReference type="SMART" id="SM00925"/>
    </source>
</evidence>
<organism evidence="7 8">
    <name type="scientific">Benzoatithermus flavus</name>
    <dbReference type="NCBI Taxonomy" id="3108223"/>
    <lineage>
        <taxon>Bacteria</taxon>
        <taxon>Pseudomonadati</taxon>
        <taxon>Pseudomonadota</taxon>
        <taxon>Alphaproteobacteria</taxon>
        <taxon>Geminicoccales</taxon>
        <taxon>Geminicoccaceae</taxon>
        <taxon>Benzoatithermus</taxon>
    </lineage>
</organism>
<accession>A0ABU8XQM0</accession>
<evidence type="ECO:0000256" key="3">
    <source>
        <dbReference type="ARBA" id="ARBA00023239"/>
    </source>
</evidence>
<name>A0ABU8XQM0_9PROT</name>
<dbReference type="Proteomes" id="UP001375743">
    <property type="component" value="Unassembled WGS sequence"/>
</dbReference>
<dbReference type="PANTHER" id="PTHR30124">
    <property type="entry name" value="MEMBRANE-BOUND LYTIC MUREIN TRANSGLYCOSYLASE A"/>
    <property type="match status" value="1"/>
</dbReference>
<reference evidence="7 8" key="1">
    <citation type="submission" date="2024-01" db="EMBL/GenBank/DDBJ databases">
        <title>Multi-omics insights into the function and evolution of sodium benzoate biodegradation pathways in Benzoatithermus flavus gen. nov., sp. nov. from hot spring.</title>
        <authorList>
            <person name="Hu C.-J."/>
            <person name="Li W.-J."/>
        </authorList>
    </citation>
    <scope>NUCLEOTIDE SEQUENCE [LARGE SCALE GENOMIC DNA]</scope>
    <source>
        <strain evidence="7 8">SYSU G07066</strain>
    </source>
</reference>
<dbReference type="PANTHER" id="PTHR30124:SF0">
    <property type="entry name" value="MEMBRANE-BOUND LYTIC MUREIN TRANSGLYCOSYLASE A"/>
    <property type="match status" value="1"/>
</dbReference>
<evidence type="ECO:0000256" key="4">
    <source>
        <dbReference type="ARBA" id="ARBA00023316"/>
    </source>
</evidence>
<dbReference type="PIRSF" id="PIRSF019422">
    <property type="entry name" value="MltA"/>
    <property type="match status" value="1"/>
</dbReference>
<keyword evidence="8" id="KW-1185">Reference proteome</keyword>
<dbReference type="InterPro" id="IPR010611">
    <property type="entry name" value="3D_dom"/>
</dbReference>
<dbReference type="PROSITE" id="PS51257">
    <property type="entry name" value="PROKAR_LIPOPROTEIN"/>
    <property type="match status" value="1"/>
</dbReference>
<keyword evidence="3" id="KW-0456">Lyase</keyword>
<dbReference type="EMBL" id="JBBLZC010000004">
    <property type="protein sequence ID" value="MEK0082710.1"/>
    <property type="molecule type" value="Genomic_DNA"/>
</dbReference>
<evidence type="ECO:0000313" key="8">
    <source>
        <dbReference type="Proteomes" id="UP001375743"/>
    </source>
</evidence>
<dbReference type="Gene3D" id="2.40.40.10">
    <property type="entry name" value="RlpA-like domain"/>
    <property type="match status" value="1"/>
</dbReference>
<dbReference type="CDD" id="cd14668">
    <property type="entry name" value="mlta_B"/>
    <property type="match status" value="1"/>
</dbReference>
<dbReference type="SUPFAM" id="SSF50685">
    <property type="entry name" value="Barwin-like endoglucanases"/>
    <property type="match status" value="1"/>
</dbReference>
<dbReference type="InterPro" id="IPR005300">
    <property type="entry name" value="MltA_B"/>
</dbReference>
<dbReference type="Gene3D" id="2.40.240.50">
    <property type="entry name" value="Barwin-like endoglucanases"/>
    <property type="match status" value="1"/>
</dbReference>
<dbReference type="InterPro" id="IPR026044">
    <property type="entry name" value="MltA"/>
</dbReference>
<sequence length="402" mass="43533">MIGRLPLSARLVVALAVLLALAVACTERKKGPPALELEPVSFTALPGWEDDDPREALQAFRASCGQFARQAPETRLGGAGGFAGSVADWLPACVAADAAARVGTPEAARAFFAAEFVPFRVTDRGDPEGLFTGYYEPLLSGSRTPDARFRYPLLKRPADLVTVDLGAFDPELAGRRIAGRVEKGRLVPYPDRAKIESGALAGRDLELLWVDDPIARFFLEIQGSGQIRLTDGETVRVGYADQNGHPYRAIGKDLLEMEAIPKERMSMQAIREWLEAHPDQAPEVMAKNRSYVFFRELPDLAHASGPLGAQGVPLVPGRSLAVDRKFLPLGAPLWLDATAPYPDGNRPLRRLVVAQDTGGAIRGPVRGDLFWGAGPLAEHLAGHMQSQGRLFILLPRRLAPTS</sequence>
<gene>
    <name evidence="7" type="ORF">U1T56_06085</name>
</gene>
<evidence type="ECO:0000256" key="5">
    <source>
        <dbReference type="ARBA" id="ARBA00030918"/>
    </source>
</evidence>